<evidence type="ECO:0000259" key="1">
    <source>
        <dbReference type="Pfam" id="PF07969"/>
    </source>
</evidence>
<dbReference type="InterPro" id="IPR032466">
    <property type="entry name" value="Metal_Hydrolase"/>
</dbReference>
<feature type="domain" description="Amidohydrolase 3" evidence="1">
    <location>
        <begin position="82"/>
        <end position="644"/>
    </location>
</feature>
<proteinExistence type="predicted"/>
<dbReference type="SUPFAM" id="SSF51338">
    <property type="entry name" value="Composite domain of metallo-dependent hydrolases"/>
    <property type="match status" value="1"/>
</dbReference>
<protein>
    <submittedName>
        <fullName evidence="2">Amidohydrolase</fullName>
    </submittedName>
</protein>
<accession>A0ABR7S287</accession>
<gene>
    <name evidence="2" type="ORF">A9179_15585</name>
</gene>
<dbReference type="InterPro" id="IPR011059">
    <property type="entry name" value="Metal-dep_hydrolase_composite"/>
</dbReference>
<evidence type="ECO:0000313" key="2">
    <source>
        <dbReference type="EMBL" id="MBC9251695.1"/>
    </source>
</evidence>
<dbReference type="InterPro" id="IPR033932">
    <property type="entry name" value="YtcJ-like"/>
</dbReference>
<dbReference type="EMBL" id="LZEU01000001">
    <property type="protein sequence ID" value="MBC9251695.1"/>
    <property type="molecule type" value="Genomic_DNA"/>
</dbReference>
<dbReference type="Gene3D" id="2.30.40.10">
    <property type="entry name" value="Urease, subunit C, domain 1"/>
    <property type="match status" value="1"/>
</dbReference>
<name>A0ABR7S287_AQUAC</name>
<comment type="caution">
    <text evidence="2">The sequence shown here is derived from an EMBL/GenBank/DDBJ whole genome shotgun (WGS) entry which is preliminary data.</text>
</comment>
<reference evidence="2 3" key="1">
    <citation type="submission" date="2016-06" db="EMBL/GenBank/DDBJ databases">
        <authorList>
            <person name="Ramos C."/>
            <person name="Pintado A."/>
            <person name="Crespo-Gomez J.I."/>
        </authorList>
    </citation>
    <scope>NUCLEOTIDE SEQUENCE [LARGE SCALE GENOMIC DNA]</scope>
    <source>
        <strain evidence="2 3">AVO110</strain>
    </source>
</reference>
<dbReference type="PROSITE" id="PS51257">
    <property type="entry name" value="PROKAR_LIPOPROTEIN"/>
    <property type="match status" value="1"/>
</dbReference>
<dbReference type="PANTHER" id="PTHR22642:SF2">
    <property type="entry name" value="PROTEIN LONG AFTER FAR-RED 3"/>
    <property type="match status" value="1"/>
</dbReference>
<organism evidence="2 3">
    <name type="scientific">Aquipseudomonas alcaligenes</name>
    <name type="common">Pseudomonas alcaligenes</name>
    <dbReference type="NCBI Taxonomy" id="43263"/>
    <lineage>
        <taxon>Bacteria</taxon>
        <taxon>Pseudomonadati</taxon>
        <taxon>Pseudomonadota</taxon>
        <taxon>Gammaproteobacteria</taxon>
        <taxon>Pseudomonadales</taxon>
        <taxon>Pseudomonadaceae</taxon>
        <taxon>Aquipseudomonas</taxon>
    </lineage>
</organism>
<sequence>MRLELKQHLALSSFVLLAGIAGCSQTPVPAGATGDNTVYLNGEIYTQDAQRRKVEAIAVSNDKFVYSGSREGAEAFIQQGYRVVDLGGKMVLPGLHDNHIHVLGTVALDVCDLDGKAVNLDQLASKVKECLPRYASEPGSWLKIEQWVPYEGNEPTASYKTIRQALDAAAPGHPVVLSGVDGHAGAYNSQALSMAQDDSGKTVGFTAQTLGKGGVFAELAPYVSLDTGVLRDAAKERIPAGSFDMFAQQVGDPKGEAIYGAILPDVAKVMAQSGITSIQDACTNDFIREQILKMQQQNLLNMRVTLATCFIGDDYAGKVDIPGHLSKAKAVREEFANNPLIKADAVKIFADGVLEGDPFSQPPFTPNAGMLHNYQTPHLKLDEESGAVSVTADSEDSKNNGIVNYKEEDFKNYASALDAAGFSIHVHSVGDRATHVAIDALQAARQRNGDRHIPHTIAHLQVVHPDDQKRLGELGVYLTYTYAWINQQPEYDMLITPFLEKSHKGQAIDDLLYNPNNYSWNAIYPVGNTAKAGAVLVAGSDAPVDSRDPRPFMNIAAGITRAIPGKPAYNAKQGATLEQMLDAYTINGARAVRQDKLIGSIEPGKSADFIVLDRNLFDLVKQGEPAKIADTQVLQTVFRGKTVYSQL</sequence>
<evidence type="ECO:0000313" key="3">
    <source>
        <dbReference type="Proteomes" id="UP000744555"/>
    </source>
</evidence>
<dbReference type="Proteomes" id="UP000744555">
    <property type="component" value="Unassembled WGS sequence"/>
</dbReference>
<dbReference type="SUPFAM" id="SSF51556">
    <property type="entry name" value="Metallo-dependent hydrolases"/>
    <property type="match status" value="1"/>
</dbReference>
<dbReference type="RefSeq" id="WP_187807186.1">
    <property type="nucleotide sequence ID" value="NZ_LZEU01000001.1"/>
</dbReference>
<dbReference type="Gene3D" id="3.20.20.140">
    <property type="entry name" value="Metal-dependent hydrolases"/>
    <property type="match status" value="1"/>
</dbReference>
<dbReference type="InterPro" id="IPR013108">
    <property type="entry name" value="Amidohydro_3"/>
</dbReference>
<dbReference type="Gene3D" id="3.10.310.70">
    <property type="match status" value="1"/>
</dbReference>
<dbReference type="PANTHER" id="PTHR22642">
    <property type="entry name" value="IMIDAZOLONEPROPIONASE"/>
    <property type="match status" value="1"/>
</dbReference>
<dbReference type="CDD" id="cd01300">
    <property type="entry name" value="YtcJ_like"/>
    <property type="match status" value="1"/>
</dbReference>
<dbReference type="Pfam" id="PF07969">
    <property type="entry name" value="Amidohydro_3"/>
    <property type="match status" value="1"/>
</dbReference>
<keyword evidence="3" id="KW-1185">Reference proteome</keyword>